<keyword evidence="1" id="KW-1133">Transmembrane helix</keyword>
<feature type="transmembrane region" description="Helical" evidence="1">
    <location>
        <begin position="6"/>
        <end position="26"/>
    </location>
</feature>
<evidence type="ECO:0000313" key="2">
    <source>
        <dbReference type="EMBL" id="CAD8090137.1"/>
    </source>
</evidence>
<evidence type="ECO:0000313" key="3">
    <source>
        <dbReference type="EMBL" id="CAD8090143.1"/>
    </source>
</evidence>
<dbReference type="EMBL" id="CAJJDM010000088">
    <property type="protein sequence ID" value="CAD8090137.1"/>
    <property type="molecule type" value="Genomic_DNA"/>
</dbReference>
<proteinExistence type="predicted"/>
<dbReference type="AlphaFoldDB" id="A0A8S1NL14"/>
<evidence type="ECO:0008006" key="5">
    <source>
        <dbReference type="Google" id="ProtNLM"/>
    </source>
</evidence>
<dbReference type="EMBL" id="CAJJDM010000088">
    <property type="protein sequence ID" value="CAD8090143.1"/>
    <property type="molecule type" value="Genomic_DNA"/>
</dbReference>
<evidence type="ECO:0000256" key="1">
    <source>
        <dbReference type="SAM" id="Phobius"/>
    </source>
</evidence>
<dbReference type="Proteomes" id="UP000688137">
    <property type="component" value="Unassembled WGS sequence"/>
</dbReference>
<keyword evidence="1" id="KW-0812">Transmembrane</keyword>
<name>A0A8S1NL14_PARPR</name>
<comment type="caution">
    <text evidence="3">The sequence shown here is derived from an EMBL/GenBank/DDBJ whole genome shotgun (WGS) entry which is preliminary data.</text>
</comment>
<gene>
    <name evidence="2" type="ORF">PPRIM_AZ9-3.1.T0850116</name>
    <name evidence="3" type="ORF">PPRIM_AZ9-3.1.T0850119</name>
</gene>
<keyword evidence="4" id="KW-1185">Reference proteome</keyword>
<accession>A0A8S1NL14</accession>
<keyword evidence="1" id="KW-0472">Membrane</keyword>
<organism evidence="3 4">
    <name type="scientific">Paramecium primaurelia</name>
    <dbReference type="NCBI Taxonomy" id="5886"/>
    <lineage>
        <taxon>Eukaryota</taxon>
        <taxon>Sar</taxon>
        <taxon>Alveolata</taxon>
        <taxon>Ciliophora</taxon>
        <taxon>Intramacronucleata</taxon>
        <taxon>Oligohymenophorea</taxon>
        <taxon>Peniculida</taxon>
        <taxon>Parameciidae</taxon>
        <taxon>Paramecium</taxon>
    </lineage>
</organism>
<protein>
    <recommendedName>
        <fullName evidence="5">Transmembrane protein</fullName>
    </recommendedName>
</protein>
<sequence>MNIVLFLSTGYVEVLMLFTFFQVNYVKRSDFAKQNFIRVSIFQVRTQGRLPQQIMVLQKQDQIANIIVLISFSQNSNPFTIKSKQILLNLQKKELERKFFLMLNNFPLFSEFQYITLITYQ</sequence>
<reference evidence="3" key="1">
    <citation type="submission" date="2021-01" db="EMBL/GenBank/DDBJ databases">
        <authorList>
            <consortium name="Genoscope - CEA"/>
            <person name="William W."/>
        </authorList>
    </citation>
    <scope>NUCLEOTIDE SEQUENCE</scope>
</reference>
<evidence type="ECO:0000313" key="4">
    <source>
        <dbReference type="Proteomes" id="UP000688137"/>
    </source>
</evidence>